<dbReference type="InterPro" id="IPR001296">
    <property type="entry name" value="Glyco_trans_1"/>
</dbReference>
<dbReference type="GO" id="GO:0004373">
    <property type="term" value="F:alpha-1,4-glucan glucosyltransferase (UDP-glucose donor) activity"/>
    <property type="evidence" value="ECO:0007669"/>
    <property type="project" value="InterPro"/>
</dbReference>
<comment type="pathway">
    <text evidence="7">Glycan biosynthesis; glycogen biosynthesis.</text>
</comment>
<dbReference type="HAMAP" id="MF_00484">
    <property type="entry name" value="Glycogen_synth"/>
    <property type="match status" value="1"/>
</dbReference>
<comment type="catalytic activity">
    <reaction evidence="1 7">
        <text>[(1-&gt;4)-alpha-D-glucosyl](n) + ADP-alpha-D-glucose = [(1-&gt;4)-alpha-D-glucosyl](n+1) + ADP + H(+)</text>
        <dbReference type="Rhea" id="RHEA:18189"/>
        <dbReference type="Rhea" id="RHEA-COMP:9584"/>
        <dbReference type="Rhea" id="RHEA-COMP:9587"/>
        <dbReference type="ChEBI" id="CHEBI:15378"/>
        <dbReference type="ChEBI" id="CHEBI:15444"/>
        <dbReference type="ChEBI" id="CHEBI:57498"/>
        <dbReference type="ChEBI" id="CHEBI:456216"/>
        <dbReference type="EC" id="2.4.1.21"/>
    </reaction>
</comment>
<comment type="similarity">
    <text evidence="3 7">Belongs to the glycosyltransferase 1 family. Bacterial/plant glycogen synthase subfamily.</text>
</comment>
<reference evidence="10 11" key="1">
    <citation type="submission" date="2017-11" db="EMBL/GenBank/DDBJ databases">
        <title>Evolution of Phototrophy in the Chloroflexi Phylum Driven by Horizontal Gene Transfer.</title>
        <authorList>
            <person name="Ward L.M."/>
            <person name="Hemp J."/>
            <person name="Shih P.M."/>
            <person name="Mcglynn S.E."/>
            <person name="Fischer W."/>
        </authorList>
    </citation>
    <scope>NUCLEOTIDE SEQUENCE [LARGE SCALE GENOMIC DNA]</scope>
    <source>
        <strain evidence="10">CP2_2F</strain>
    </source>
</reference>
<dbReference type="Gene3D" id="3.40.50.2000">
    <property type="entry name" value="Glycogen Phosphorylase B"/>
    <property type="match status" value="2"/>
</dbReference>
<keyword evidence="6 7" id="KW-0320">Glycogen biosynthesis</keyword>
<dbReference type="AlphaFoldDB" id="A0A2M8P1M1"/>
<proteinExistence type="inferred from homology"/>
<dbReference type="InterPro" id="IPR011835">
    <property type="entry name" value="GS/SS"/>
</dbReference>
<dbReference type="InterPro" id="IPR013534">
    <property type="entry name" value="Starch_synth_cat_dom"/>
</dbReference>
<name>A0A2M8P1M1_9CHLR</name>
<dbReference type="Proteomes" id="UP000228921">
    <property type="component" value="Unassembled WGS sequence"/>
</dbReference>
<feature type="domain" description="Glycosyl transferase family 1" evidence="8">
    <location>
        <begin position="296"/>
        <end position="446"/>
    </location>
</feature>
<keyword evidence="4 7" id="KW-0328">Glycosyltransferase</keyword>
<evidence type="ECO:0000256" key="6">
    <source>
        <dbReference type="ARBA" id="ARBA00023056"/>
    </source>
</evidence>
<protein>
    <recommendedName>
        <fullName evidence="7">Glycogen synthase</fullName>
        <ecNumber evidence="7">2.4.1.21</ecNumber>
    </recommendedName>
    <alternativeName>
        <fullName evidence="7">Starch [bacterial glycogen] synthase</fullName>
    </alternativeName>
</protein>
<dbReference type="PANTHER" id="PTHR45825">
    <property type="entry name" value="GRANULE-BOUND STARCH SYNTHASE 1, CHLOROPLASTIC/AMYLOPLASTIC"/>
    <property type="match status" value="1"/>
</dbReference>
<gene>
    <name evidence="7" type="primary">glgA</name>
    <name evidence="10" type="ORF">CUN51_03620</name>
</gene>
<feature type="binding site" evidence="7">
    <location>
        <position position="15"/>
    </location>
    <ligand>
        <name>ADP-alpha-D-glucose</name>
        <dbReference type="ChEBI" id="CHEBI:57498"/>
    </ligand>
</feature>
<dbReference type="PANTHER" id="PTHR45825:SF11">
    <property type="entry name" value="ALPHA AMYLASE DOMAIN-CONTAINING PROTEIN"/>
    <property type="match status" value="1"/>
</dbReference>
<evidence type="ECO:0000256" key="5">
    <source>
        <dbReference type="ARBA" id="ARBA00022679"/>
    </source>
</evidence>
<dbReference type="EMBL" id="PGTK01000003">
    <property type="protein sequence ID" value="PJF31432.1"/>
    <property type="molecule type" value="Genomic_DNA"/>
</dbReference>
<keyword evidence="5 7" id="KW-0808">Transferase</keyword>
<feature type="domain" description="Starch synthase catalytic" evidence="9">
    <location>
        <begin position="2"/>
        <end position="238"/>
    </location>
</feature>
<evidence type="ECO:0000256" key="4">
    <source>
        <dbReference type="ARBA" id="ARBA00022676"/>
    </source>
</evidence>
<comment type="caution">
    <text evidence="10">The sequence shown here is derived from an EMBL/GenBank/DDBJ whole genome shotgun (WGS) entry which is preliminary data.</text>
</comment>
<dbReference type="EC" id="2.4.1.21" evidence="7"/>
<dbReference type="Pfam" id="PF00534">
    <property type="entry name" value="Glycos_transf_1"/>
    <property type="match status" value="1"/>
</dbReference>
<evidence type="ECO:0000313" key="10">
    <source>
        <dbReference type="EMBL" id="PJF31432.1"/>
    </source>
</evidence>
<dbReference type="SUPFAM" id="SSF53756">
    <property type="entry name" value="UDP-Glycosyltransferase/glycogen phosphorylase"/>
    <property type="match status" value="1"/>
</dbReference>
<evidence type="ECO:0000259" key="9">
    <source>
        <dbReference type="Pfam" id="PF08323"/>
    </source>
</evidence>
<organism evidence="10 11">
    <name type="scientific">Candidatus Thermofonsia Clade 1 bacterium</name>
    <dbReference type="NCBI Taxonomy" id="2364210"/>
    <lineage>
        <taxon>Bacteria</taxon>
        <taxon>Bacillati</taxon>
        <taxon>Chloroflexota</taxon>
        <taxon>Candidatus Thermofontia</taxon>
        <taxon>Candidatus Thermofonsia Clade 1</taxon>
    </lineage>
</organism>
<sequence length="488" mass="54778">MNILFSAAEMTPFAKAGGLADVIGSLPKALRSMGVDARVVMPLHGFIQRGRYNITYAFHYQFGRRRGTADIYVHYTEADGVPVYFLESYPFFGQGWQLYTDTEWDKQRFIAFSEFTLALAWQLAQREGWKLDALHVHDWHTALGSFLVAHSRFDPFWQPVGTVLTIHNMGYQGDWAGAALFDAGIPARTQPDLHYHGKDGNLLAIALAYSDMITAVSPRYAEEIQYPRFGEGLEALVRWRAYGGDVMGILNGLDMERNNPATDPALLHPFSVENLAPRPLNKTALQAQLGLAQRADVPLIGAVTRLTAQKGFDLAIPALHRLLADEDVQVIVLGSGEGHLEDGLRTLEYIYGSRMRAVIGYDAVLAQRIYAASDLFLMPSRYEPCGTSQMIAMRYGALPVVRETGGLADTVQNYDNGDAEVGTGFVFLWETPEAVLGTLRWALETYRHRPEPFRRMQLRAMQTDFSWNKSAAEYIRVYERAFRRHRGG</sequence>
<evidence type="ECO:0000256" key="3">
    <source>
        <dbReference type="ARBA" id="ARBA00010281"/>
    </source>
</evidence>
<dbReference type="NCBIfam" id="TIGR02095">
    <property type="entry name" value="glgA"/>
    <property type="match status" value="1"/>
</dbReference>
<evidence type="ECO:0000256" key="7">
    <source>
        <dbReference type="HAMAP-Rule" id="MF_00484"/>
    </source>
</evidence>
<evidence type="ECO:0000256" key="2">
    <source>
        <dbReference type="ARBA" id="ARBA00002764"/>
    </source>
</evidence>
<dbReference type="GO" id="GO:0005978">
    <property type="term" value="P:glycogen biosynthetic process"/>
    <property type="evidence" value="ECO:0007669"/>
    <property type="project" value="UniProtKB-UniRule"/>
</dbReference>
<evidence type="ECO:0000313" key="11">
    <source>
        <dbReference type="Proteomes" id="UP000228921"/>
    </source>
</evidence>
<evidence type="ECO:0000259" key="8">
    <source>
        <dbReference type="Pfam" id="PF00534"/>
    </source>
</evidence>
<dbReference type="CDD" id="cd03791">
    <property type="entry name" value="GT5_Glycogen_synthase_DULL1-like"/>
    <property type="match status" value="1"/>
</dbReference>
<dbReference type="UniPathway" id="UPA00164"/>
<comment type="function">
    <text evidence="2 7">Synthesizes alpha-1,4-glucan chains using ADP-glucose.</text>
</comment>
<evidence type="ECO:0000256" key="1">
    <source>
        <dbReference type="ARBA" id="ARBA00001478"/>
    </source>
</evidence>
<dbReference type="GO" id="GO:0009011">
    <property type="term" value="F:alpha-1,4-glucan glucosyltransferase (ADP-glucose donor) activity"/>
    <property type="evidence" value="ECO:0007669"/>
    <property type="project" value="UniProtKB-UniRule"/>
</dbReference>
<dbReference type="Pfam" id="PF08323">
    <property type="entry name" value="Glyco_transf_5"/>
    <property type="match status" value="1"/>
</dbReference>
<accession>A0A2M8P1M1</accession>